<comment type="caution">
    <text evidence="1">The sequence shown here is derived from an EMBL/GenBank/DDBJ whole genome shotgun (WGS) entry which is preliminary data.</text>
</comment>
<organism evidence="1 2">
    <name type="scientific">Aporhodopirellula aestuarii</name>
    <dbReference type="NCBI Taxonomy" id="2950107"/>
    <lineage>
        <taxon>Bacteria</taxon>
        <taxon>Pseudomonadati</taxon>
        <taxon>Planctomycetota</taxon>
        <taxon>Planctomycetia</taxon>
        <taxon>Pirellulales</taxon>
        <taxon>Pirellulaceae</taxon>
        <taxon>Aporhodopirellula</taxon>
    </lineage>
</organism>
<sequence>MSDTSYSHHALGEITDTLQARLNELSNDPSSKANQDTITSAQRAVLIDIASLQVKAKRTFGEAANQQDAWWVTRRGLQQSTHHCVASLKASWMGDRPVADLCCGLGSDLIALAKRGPVTGVDFDPDVLAFTAANLQVARVSAELRTLDVTVATSADLIAGATYLHVDPDRRADGQRHTDANDLVPDWSRVTELAKLTRGGLIKLAPATQLSDDQTADLHRTWISASGSVREQTAIYGELFDNPWMLEHGLRPGQRSAIALRNRIPHVFAAPAEDTSVPNSSGAGIGEWIIDPDASIRAAGLTTSFAREIGGRVVGSASGFLTCDSLEQMSDWGSMAMAARVIEVVGCDDRKLRRCFRTRKAHPELIKVRGSDLDPTQLGRRMKSCGDTPLGLWIGRDGKRTFAAITEPIASV</sequence>
<protein>
    <submittedName>
        <fullName evidence="1">Class I SAM-dependent methyltransferase</fullName>
    </submittedName>
</protein>
<dbReference type="InterPro" id="IPR029063">
    <property type="entry name" value="SAM-dependent_MTases_sf"/>
</dbReference>
<accession>A0ABT0UC20</accession>
<keyword evidence="1" id="KW-0808">Transferase</keyword>
<dbReference type="GO" id="GO:0008168">
    <property type="term" value="F:methyltransferase activity"/>
    <property type="evidence" value="ECO:0007669"/>
    <property type="project" value="UniProtKB-KW"/>
</dbReference>
<name>A0ABT0UC20_9BACT</name>
<dbReference type="RefSeq" id="WP_250932354.1">
    <property type="nucleotide sequence ID" value="NZ_JAMQBK010000086.1"/>
</dbReference>
<dbReference type="Proteomes" id="UP001202961">
    <property type="component" value="Unassembled WGS sequence"/>
</dbReference>
<keyword evidence="2" id="KW-1185">Reference proteome</keyword>
<keyword evidence="1" id="KW-0489">Methyltransferase</keyword>
<proteinExistence type="predicted"/>
<dbReference type="EMBL" id="JAMQBK010000086">
    <property type="protein sequence ID" value="MCM2374463.1"/>
    <property type="molecule type" value="Genomic_DNA"/>
</dbReference>
<gene>
    <name evidence="1" type="ORF">NB063_27910</name>
</gene>
<reference evidence="1 2" key="1">
    <citation type="journal article" date="2022" name="Syst. Appl. Microbiol.">
        <title>Rhodopirellula aestuarii sp. nov., a novel member of the genus Rhodopirellula isolated from brackish sediments collected in the Tagus River estuary, Portugal.</title>
        <authorList>
            <person name="Vitorino I.R."/>
            <person name="Klimek D."/>
            <person name="Calusinska M."/>
            <person name="Lobo-da-Cunha A."/>
            <person name="Vasconcelos V."/>
            <person name="Lage O.M."/>
        </authorList>
    </citation>
    <scope>NUCLEOTIDE SEQUENCE [LARGE SCALE GENOMIC DNA]</scope>
    <source>
        <strain evidence="1 2">ICT_H3.1</strain>
    </source>
</reference>
<dbReference type="Gene3D" id="3.40.50.150">
    <property type="entry name" value="Vaccinia Virus protein VP39"/>
    <property type="match status" value="1"/>
</dbReference>
<evidence type="ECO:0000313" key="1">
    <source>
        <dbReference type="EMBL" id="MCM2374463.1"/>
    </source>
</evidence>
<evidence type="ECO:0000313" key="2">
    <source>
        <dbReference type="Proteomes" id="UP001202961"/>
    </source>
</evidence>
<dbReference type="SUPFAM" id="SSF53335">
    <property type="entry name" value="S-adenosyl-L-methionine-dependent methyltransferases"/>
    <property type="match status" value="1"/>
</dbReference>
<dbReference type="CDD" id="cd02440">
    <property type="entry name" value="AdoMet_MTases"/>
    <property type="match status" value="1"/>
</dbReference>
<dbReference type="GO" id="GO:0032259">
    <property type="term" value="P:methylation"/>
    <property type="evidence" value="ECO:0007669"/>
    <property type="project" value="UniProtKB-KW"/>
</dbReference>